<dbReference type="SUPFAM" id="SSF52980">
    <property type="entry name" value="Restriction endonuclease-like"/>
    <property type="match status" value="1"/>
</dbReference>
<dbReference type="Pfam" id="PF07152">
    <property type="entry name" value="YaeQ"/>
    <property type="match status" value="1"/>
</dbReference>
<dbReference type="RefSeq" id="WP_369789864.1">
    <property type="nucleotide sequence ID" value="NZ_CP165628.1"/>
</dbReference>
<reference evidence="1" key="1">
    <citation type="submission" date="2024-07" db="EMBL/GenBank/DDBJ databases">
        <authorList>
            <person name="Biller S.J."/>
        </authorList>
    </citation>
    <scope>NUCLEOTIDE SEQUENCE</scope>
    <source>
        <strain evidence="1">WC2420</strain>
    </source>
</reference>
<dbReference type="PANTHER" id="PTHR38784">
    <property type="entry name" value="SUCROSE PHOSPHORYLASE"/>
    <property type="match status" value="1"/>
</dbReference>
<dbReference type="InterPro" id="IPR011335">
    <property type="entry name" value="Restrct_endonuc-II-like"/>
</dbReference>
<dbReference type="EMBL" id="CP165628">
    <property type="protein sequence ID" value="XDU73426.1"/>
    <property type="molecule type" value="Genomic_DNA"/>
</dbReference>
<dbReference type="PIRSF" id="PIRSF011484">
    <property type="entry name" value="YaeQ"/>
    <property type="match status" value="1"/>
</dbReference>
<protein>
    <submittedName>
        <fullName evidence="1">YaeQ family protein</fullName>
    </submittedName>
</protein>
<accession>A0AB39VTC1</accession>
<sequence length="187" mass="21858">MALKATIYKAAVNIADMDRNFFFDANLTLAQHPSEIEQRMMLRLLAWICHAHERLSFTRGLSAEDEPEIWRKNDHNGIELWVELGLPDEKRLKKGCNQSREVVLYTYGERAAKVWWSQMQNKVSQYSNLSVRYIDDELLSQLVAFCQRNMVLQATLQDGAIWLSDPDNNLEIHFQEWKDGNWKQAGQ</sequence>
<dbReference type="SMART" id="SM01322">
    <property type="entry name" value="YaeQ"/>
    <property type="match status" value="1"/>
</dbReference>
<evidence type="ECO:0000313" key="1">
    <source>
        <dbReference type="EMBL" id="XDU73426.1"/>
    </source>
</evidence>
<dbReference type="InterPro" id="IPR009822">
    <property type="entry name" value="YaeQ"/>
</dbReference>
<dbReference type="InterPro" id="IPR038590">
    <property type="entry name" value="YaeQ_sf"/>
</dbReference>
<dbReference type="AlphaFoldDB" id="A0AB39VTC1"/>
<dbReference type="CDD" id="cd22368">
    <property type="entry name" value="YaeQ-like"/>
    <property type="match status" value="1"/>
</dbReference>
<proteinExistence type="predicted"/>
<organism evidence="1">
    <name type="scientific">Rouxiella sp. WC2420</name>
    <dbReference type="NCBI Taxonomy" id="3234145"/>
    <lineage>
        <taxon>Bacteria</taxon>
        <taxon>Pseudomonadati</taxon>
        <taxon>Pseudomonadota</taxon>
        <taxon>Gammaproteobacteria</taxon>
        <taxon>Enterobacterales</taxon>
        <taxon>Yersiniaceae</taxon>
        <taxon>Rouxiella</taxon>
    </lineage>
</organism>
<name>A0AB39VTC1_9GAMM</name>
<gene>
    <name evidence="1" type="ORF">AB3G37_04755</name>
</gene>
<dbReference type="Gene3D" id="3.10.640.10">
    <property type="entry name" value="Restriction endonuclease-like alpha-beta roll domain"/>
    <property type="match status" value="1"/>
</dbReference>
<dbReference type="PANTHER" id="PTHR38784:SF1">
    <property type="entry name" value="SUCROSE PHOSPHORYLASE"/>
    <property type="match status" value="1"/>
</dbReference>